<protein>
    <recommendedName>
        <fullName evidence="7 18">Phosphatidate cytidylyltransferase</fullName>
        <ecNumber evidence="6 18">2.7.7.41</ecNumber>
    </recommendedName>
</protein>
<comment type="caution">
    <text evidence="20">The sequence shown here is derived from an EMBL/GenBank/DDBJ whole genome shotgun (WGS) entry which is preliminary data.</text>
</comment>
<dbReference type="PANTHER" id="PTHR46382">
    <property type="entry name" value="PHOSPHATIDATE CYTIDYLYLTRANSFERASE"/>
    <property type="match status" value="1"/>
</dbReference>
<feature type="transmembrane region" description="Helical" evidence="19">
    <location>
        <begin position="189"/>
        <end position="211"/>
    </location>
</feature>
<keyword evidence="17" id="KW-1208">Phospholipid metabolism</keyword>
<feature type="transmembrane region" description="Helical" evidence="19">
    <location>
        <begin position="117"/>
        <end position="140"/>
    </location>
</feature>
<evidence type="ECO:0000256" key="4">
    <source>
        <dbReference type="ARBA" id="ARBA00005189"/>
    </source>
</evidence>
<evidence type="ECO:0000256" key="1">
    <source>
        <dbReference type="ARBA" id="ARBA00001698"/>
    </source>
</evidence>
<comment type="subcellular location">
    <subcellularLocation>
        <location evidence="2">Cell membrane</location>
        <topology evidence="2">Multi-pass membrane protein</topology>
    </subcellularLocation>
</comment>
<keyword evidence="16" id="KW-0594">Phospholipid biosynthesis</keyword>
<evidence type="ECO:0000256" key="16">
    <source>
        <dbReference type="ARBA" id="ARBA00023209"/>
    </source>
</evidence>
<organism evidence="20 21">
    <name type="scientific">Corynebacterium suicordis DSM 45110</name>
    <dbReference type="NCBI Taxonomy" id="1121369"/>
    <lineage>
        <taxon>Bacteria</taxon>
        <taxon>Bacillati</taxon>
        <taxon>Actinomycetota</taxon>
        <taxon>Actinomycetes</taxon>
        <taxon>Mycobacteriales</taxon>
        <taxon>Corynebacteriaceae</taxon>
        <taxon>Corynebacterium</taxon>
    </lineage>
</organism>
<keyword evidence="10 18" id="KW-0808">Transferase</keyword>
<keyword evidence="12 18" id="KW-0548">Nucleotidyltransferase</keyword>
<evidence type="ECO:0000256" key="14">
    <source>
        <dbReference type="ARBA" id="ARBA00023098"/>
    </source>
</evidence>
<gene>
    <name evidence="20" type="ORF">IRY30_04855</name>
</gene>
<proteinExistence type="inferred from homology"/>
<evidence type="ECO:0000256" key="10">
    <source>
        <dbReference type="ARBA" id="ARBA00022679"/>
    </source>
</evidence>
<evidence type="ECO:0000313" key="21">
    <source>
        <dbReference type="Proteomes" id="UP000635902"/>
    </source>
</evidence>
<feature type="transmembrane region" description="Helical" evidence="19">
    <location>
        <begin position="87"/>
        <end position="105"/>
    </location>
</feature>
<reference evidence="20 21" key="1">
    <citation type="submission" date="2020-10" db="EMBL/GenBank/DDBJ databases">
        <title>Novel species in genus Corynebacterium.</title>
        <authorList>
            <person name="Zhang G."/>
        </authorList>
    </citation>
    <scope>NUCLEOTIDE SEQUENCE [LARGE SCALE GENOMIC DNA]</scope>
    <source>
        <strain evidence="20 21">DSM 45110</strain>
    </source>
</reference>
<evidence type="ECO:0000256" key="17">
    <source>
        <dbReference type="ARBA" id="ARBA00023264"/>
    </source>
</evidence>
<evidence type="ECO:0000313" key="20">
    <source>
        <dbReference type="EMBL" id="MBF4553410.1"/>
    </source>
</evidence>
<dbReference type="Proteomes" id="UP000635902">
    <property type="component" value="Unassembled WGS sequence"/>
</dbReference>
<name>A0ABR9ZJ36_9CORY</name>
<comment type="pathway">
    <text evidence="4">Lipid metabolism.</text>
</comment>
<evidence type="ECO:0000256" key="9">
    <source>
        <dbReference type="ARBA" id="ARBA00022516"/>
    </source>
</evidence>
<dbReference type="Pfam" id="PF01148">
    <property type="entry name" value="CTP_transf_1"/>
    <property type="match status" value="1"/>
</dbReference>
<sequence>MGAPKPKNGAGRDLKQAIGVGVLLALLVLGALQSPITWYPLVATAMGLASYEVWRRLYETGYVLPLATIVIGSQLMVYLSWPFGTTGLVAGYGLSVLLLMVTRLFHHGRKSPPHNYVRDTAVGIFILTWIPLFGAFAAMLSRMENNEVAGSAFIFTFMLCVIASDVGGYVFGVFFGTHSMAPAVSPKKSWEGFAGSVVFSIAAGIGCVTLMLGGEFWVGILLGVGLATCGTLGDLVESQFKRDLGIKDMSGMLPGHGGLMDRLDGLLPAAMITWVVLNMLSAV</sequence>
<feature type="transmembrane region" description="Helical" evidence="19">
    <location>
        <begin position="217"/>
        <end position="236"/>
    </location>
</feature>
<evidence type="ECO:0000256" key="7">
    <source>
        <dbReference type="ARBA" id="ARBA00019373"/>
    </source>
</evidence>
<evidence type="ECO:0000256" key="8">
    <source>
        <dbReference type="ARBA" id="ARBA00022475"/>
    </source>
</evidence>
<evidence type="ECO:0000256" key="5">
    <source>
        <dbReference type="ARBA" id="ARBA00010185"/>
    </source>
</evidence>
<feature type="transmembrane region" description="Helical" evidence="19">
    <location>
        <begin position="14"/>
        <end position="32"/>
    </location>
</feature>
<keyword evidence="8" id="KW-1003">Cell membrane</keyword>
<dbReference type="PANTHER" id="PTHR46382:SF1">
    <property type="entry name" value="PHOSPHATIDATE CYTIDYLYLTRANSFERASE"/>
    <property type="match status" value="1"/>
</dbReference>
<keyword evidence="14" id="KW-0443">Lipid metabolism</keyword>
<evidence type="ECO:0000256" key="11">
    <source>
        <dbReference type="ARBA" id="ARBA00022692"/>
    </source>
</evidence>
<dbReference type="GO" id="GO:0016779">
    <property type="term" value="F:nucleotidyltransferase activity"/>
    <property type="evidence" value="ECO:0007669"/>
    <property type="project" value="UniProtKB-KW"/>
</dbReference>
<evidence type="ECO:0000256" key="3">
    <source>
        <dbReference type="ARBA" id="ARBA00005119"/>
    </source>
</evidence>
<evidence type="ECO:0000256" key="13">
    <source>
        <dbReference type="ARBA" id="ARBA00022989"/>
    </source>
</evidence>
<keyword evidence="9" id="KW-0444">Lipid biosynthesis</keyword>
<evidence type="ECO:0000256" key="2">
    <source>
        <dbReference type="ARBA" id="ARBA00004651"/>
    </source>
</evidence>
<comment type="pathway">
    <text evidence="3 18">Phospholipid metabolism; CDP-diacylglycerol biosynthesis; CDP-diacylglycerol from sn-glycerol 3-phosphate: step 3/3.</text>
</comment>
<dbReference type="EC" id="2.7.7.41" evidence="6 18"/>
<keyword evidence="15 19" id="KW-0472">Membrane</keyword>
<comment type="catalytic activity">
    <reaction evidence="1 18">
        <text>a 1,2-diacyl-sn-glycero-3-phosphate + CTP + H(+) = a CDP-1,2-diacyl-sn-glycerol + diphosphate</text>
        <dbReference type="Rhea" id="RHEA:16229"/>
        <dbReference type="ChEBI" id="CHEBI:15378"/>
        <dbReference type="ChEBI" id="CHEBI:33019"/>
        <dbReference type="ChEBI" id="CHEBI:37563"/>
        <dbReference type="ChEBI" id="CHEBI:58332"/>
        <dbReference type="ChEBI" id="CHEBI:58608"/>
        <dbReference type="EC" id="2.7.7.41"/>
    </reaction>
</comment>
<comment type="similarity">
    <text evidence="5 18">Belongs to the CDS family.</text>
</comment>
<dbReference type="InterPro" id="IPR000374">
    <property type="entry name" value="PC_trans"/>
</dbReference>
<dbReference type="EMBL" id="JADKMY010000001">
    <property type="protein sequence ID" value="MBF4553410.1"/>
    <property type="molecule type" value="Genomic_DNA"/>
</dbReference>
<evidence type="ECO:0000256" key="12">
    <source>
        <dbReference type="ARBA" id="ARBA00022695"/>
    </source>
</evidence>
<keyword evidence="13 19" id="KW-1133">Transmembrane helix</keyword>
<evidence type="ECO:0000256" key="6">
    <source>
        <dbReference type="ARBA" id="ARBA00012487"/>
    </source>
</evidence>
<evidence type="ECO:0000256" key="19">
    <source>
        <dbReference type="SAM" id="Phobius"/>
    </source>
</evidence>
<evidence type="ECO:0000256" key="15">
    <source>
        <dbReference type="ARBA" id="ARBA00023136"/>
    </source>
</evidence>
<evidence type="ECO:0000256" key="18">
    <source>
        <dbReference type="RuleBase" id="RU003938"/>
    </source>
</evidence>
<dbReference type="RefSeq" id="WP_194556222.1">
    <property type="nucleotide sequence ID" value="NZ_JADKMY010000001.1"/>
</dbReference>
<dbReference type="PROSITE" id="PS01315">
    <property type="entry name" value="CDS"/>
    <property type="match status" value="1"/>
</dbReference>
<feature type="transmembrane region" description="Helical" evidence="19">
    <location>
        <begin position="152"/>
        <end position="177"/>
    </location>
</feature>
<feature type="transmembrane region" description="Helical" evidence="19">
    <location>
        <begin position="61"/>
        <end position="81"/>
    </location>
</feature>
<keyword evidence="11 18" id="KW-0812">Transmembrane</keyword>
<keyword evidence="21" id="KW-1185">Reference proteome</keyword>
<accession>A0ABR9ZJ36</accession>